<dbReference type="SMART" id="SM00304">
    <property type="entry name" value="HAMP"/>
    <property type="match status" value="1"/>
</dbReference>
<dbReference type="CDD" id="cd11386">
    <property type="entry name" value="MCP_signal"/>
    <property type="match status" value="1"/>
</dbReference>
<evidence type="ECO:0000256" key="3">
    <source>
        <dbReference type="PROSITE-ProRule" id="PRU00284"/>
    </source>
</evidence>
<evidence type="ECO:0000313" key="8">
    <source>
        <dbReference type="Proteomes" id="UP000617402"/>
    </source>
</evidence>
<dbReference type="CDD" id="cd06225">
    <property type="entry name" value="HAMP"/>
    <property type="match status" value="1"/>
</dbReference>
<dbReference type="Pfam" id="PF00672">
    <property type="entry name" value="HAMP"/>
    <property type="match status" value="1"/>
</dbReference>
<keyword evidence="4" id="KW-0472">Membrane</keyword>
<dbReference type="Gene3D" id="1.10.287.950">
    <property type="entry name" value="Methyl-accepting chemotaxis protein"/>
    <property type="match status" value="1"/>
</dbReference>
<gene>
    <name evidence="7" type="ORF">H1S01_11225</name>
</gene>
<organism evidence="7 8">
    <name type="scientific">Heliobacterium chlorum</name>
    <dbReference type="NCBI Taxonomy" id="2698"/>
    <lineage>
        <taxon>Bacteria</taxon>
        <taxon>Bacillati</taxon>
        <taxon>Bacillota</taxon>
        <taxon>Clostridia</taxon>
        <taxon>Eubacteriales</taxon>
        <taxon>Heliobacteriaceae</taxon>
        <taxon>Heliobacterium</taxon>
    </lineage>
</organism>
<evidence type="ECO:0000256" key="2">
    <source>
        <dbReference type="ARBA" id="ARBA00029447"/>
    </source>
</evidence>
<keyword evidence="4" id="KW-1133">Transmembrane helix</keyword>
<comment type="caution">
    <text evidence="7">The sequence shown here is derived from an EMBL/GenBank/DDBJ whole genome shotgun (WGS) entry which is preliminary data.</text>
</comment>
<comment type="similarity">
    <text evidence="2">Belongs to the methyl-accepting chemotaxis (MCP) protein family.</text>
</comment>
<dbReference type="RefSeq" id="WP_188040573.1">
    <property type="nucleotide sequence ID" value="NZ_JACVHF010000010.1"/>
</dbReference>
<name>A0ABR7T5G8_HELCL</name>
<dbReference type="EMBL" id="JACVHF010000010">
    <property type="protein sequence ID" value="MBC9785079.1"/>
    <property type="molecule type" value="Genomic_DNA"/>
</dbReference>
<accession>A0ABR7T5G8</accession>
<dbReference type="PROSITE" id="PS50111">
    <property type="entry name" value="CHEMOTAXIS_TRANSDUC_2"/>
    <property type="match status" value="1"/>
</dbReference>
<dbReference type="SMART" id="SM00283">
    <property type="entry name" value="MA"/>
    <property type="match status" value="1"/>
</dbReference>
<keyword evidence="4" id="KW-0812">Transmembrane</keyword>
<dbReference type="Proteomes" id="UP000617402">
    <property type="component" value="Unassembled WGS sequence"/>
</dbReference>
<feature type="transmembrane region" description="Helical" evidence="4">
    <location>
        <begin position="7"/>
        <end position="30"/>
    </location>
</feature>
<keyword evidence="8" id="KW-1185">Reference proteome</keyword>
<feature type="domain" description="Methyl-accepting transducer" evidence="5">
    <location>
        <begin position="279"/>
        <end position="515"/>
    </location>
</feature>
<sequence length="565" mass="61276">MTLRQKLLAGFLSIILLLIVTSTVAIWKMADMGLAAQEIRKTSVPSLEDGGWLNGAVSDIPRIVLMISLETDPQKMNKIESEQLNPLLSKINTHLAIYRDKYVNSEEEIKLYNSFMKDWSIYLGKLPSIIEAGKANRYELANQRIIEIQPTWERANNTVQKLTEYNAEEAKEDAQNSIETYQRGKLFLIISSVIASIVGVIIALWIASLVSNPIINLQLLMNKAGSGDLTVQAEVKSSDEIGQLMISFNQMISNQIDVVKGVVQASGQVAATSEELSSSAEQTSKAADQIGQNVQEVASGVEKTSKAVDNASIVGQKIGDAIQTITVNSAKMSSSSTEVLRATENGLCSIKNVTNQMDILNSVVEDSANTIHNLGEKSQSISQIVDVITNIASQTNLLALNAAIEAARAGEMGRGFAVVAEEVRKLAEESSKATQEISTLILEVQAETKKAVESMNKGTLEVKNSTNMVRQSGEQFQKIAKLVDGVTQQIHDVSISIEEVSIASEGMQSSMKQIKTLAEKSSAETQGIAAASQEQTASMEEIASASQNLTYLAEELQSRVQTFKL</sequence>
<dbReference type="PANTHER" id="PTHR32089">
    <property type="entry name" value="METHYL-ACCEPTING CHEMOTAXIS PROTEIN MCPB"/>
    <property type="match status" value="1"/>
</dbReference>
<protein>
    <submittedName>
        <fullName evidence="7">Methyl-accepting chemotaxis protein</fullName>
    </submittedName>
</protein>
<evidence type="ECO:0000259" key="5">
    <source>
        <dbReference type="PROSITE" id="PS50111"/>
    </source>
</evidence>
<dbReference type="PROSITE" id="PS50885">
    <property type="entry name" value="HAMP"/>
    <property type="match status" value="1"/>
</dbReference>
<feature type="transmembrane region" description="Helical" evidence="4">
    <location>
        <begin position="186"/>
        <end position="207"/>
    </location>
</feature>
<proteinExistence type="inferred from homology"/>
<dbReference type="InterPro" id="IPR003660">
    <property type="entry name" value="HAMP_dom"/>
</dbReference>
<dbReference type="InterPro" id="IPR024478">
    <property type="entry name" value="HlyB_4HB_MCP"/>
</dbReference>
<dbReference type="PANTHER" id="PTHR32089:SF112">
    <property type="entry name" value="LYSOZYME-LIKE PROTEIN-RELATED"/>
    <property type="match status" value="1"/>
</dbReference>
<keyword evidence="1 3" id="KW-0807">Transducer</keyword>
<dbReference type="Pfam" id="PF00015">
    <property type="entry name" value="MCPsignal"/>
    <property type="match status" value="1"/>
</dbReference>
<evidence type="ECO:0000256" key="4">
    <source>
        <dbReference type="SAM" id="Phobius"/>
    </source>
</evidence>
<evidence type="ECO:0000256" key="1">
    <source>
        <dbReference type="ARBA" id="ARBA00023224"/>
    </source>
</evidence>
<dbReference type="Gene3D" id="6.10.340.10">
    <property type="match status" value="1"/>
</dbReference>
<reference evidence="7 8" key="1">
    <citation type="submission" date="2020-07" db="EMBL/GenBank/DDBJ databases">
        <title>Draft whole-genome sequence of Heliobacterium chlorum DSM 3682, type strain.</title>
        <authorList>
            <person name="Kyndt J.A."/>
            <person name="Meyer T.E."/>
            <person name="Imhoff J.F."/>
        </authorList>
    </citation>
    <scope>NUCLEOTIDE SEQUENCE [LARGE SCALE GENOMIC DNA]</scope>
    <source>
        <strain evidence="7 8">DSM 3682</strain>
    </source>
</reference>
<evidence type="ECO:0000259" key="6">
    <source>
        <dbReference type="PROSITE" id="PS50885"/>
    </source>
</evidence>
<dbReference type="Pfam" id="PF12729">
    <property type="entry name" value="4HB_MCP_1"/>
    <property type="match status" value="1"/>
</dbReference>
<dbReference type="SUPFAM" id="SSF58104">
    <property type="entry name" value="Methyl-accepting chemotaxis protein (MCP) signaling domain"/>
    <property type="match status" value="1"/>
</dbReference>
<dbReference type="InterPro" id="IPR004089">
    <property type="entry name" value="MCPsignal_dom"/>
</dbReference>
<feature type="domain" description="HAMP" evidence="6">
    <location>
        <begin position="208"/>
        <end position="260"/>
    </location>
</feature>
<evidence type="ECO:0000313" key="7">
    <source>
        <dbReference type="EMBL" id="MBC9785079.1"/>
    </source>
</evidence>